<evidence type="ECO:0000313" key="2">
    <source>
        <dbReference type="EMBL" id="QDU25425.1"/>
    </source>
</evidence>
<dbReference type="InterPro" id="IPR010269">
    <property type="entry name" value="T6SS_TssC-like"/>
</dbReference>
<feature type="domain" description="TssC1 N-terminal" evidence="1">
    <location>
        <begin position="213"/>
        <end position="426"/>
    </location>
</feature>
<reference evidence="2 3" key="1">
    <citation type="submission" date="2019-02" db="EMBL/GenBank/DDBJ databases">
        <title>Deep-cultivation of Planctomycetes and their phenomic and genomic characterization uncovers novel biology.</title>
        <authorList>
            <person name="Wiegand S."/>
            <person name="Jogler M."/>
            <person name="Boedeker C."/>
            <person name="Pinto D."/>
            <person name="Vollmers J."/>
            <person name="Rivas-Marin E."/>
            <person name="Kohn T."/>
            <person name="Peeters S.H."/>
            <person name="Heuer A."/>
            <person name="Rast P."/>
            <person name="Oberbeckmann S."/>
            <person name="Bunk B."/>
            <person name="Jeske O."/>
            <person name="Meyerdierks A."/>
            <person name="Storesund J.E."/>
            <person name="Kallscheuer N."/>
            <person name="Luecker S."/>
            <person name="Lage O.M."/>
            <person name="Pohl T."/>
            <person name="Merkel B.J."/>
            <person name="Hornburger P."/>
            <person name="Mueller R.-W."/>
            <person name="Bruemmer F."/>
            <person name="Labrenz M."/>
            <person name="Spormann A.M."/>
            <person name="Op den Camp H."/>
            <person name="Overmann J."/>
            <person name="Amann R."/>
            <person name="Jetten M.S.M."/>
            <person name="Mascher T."/>
            <person name="Medema M.H."/>
            <person name="Devos D.P."/>
            <person name="Kaster A.-K."/>
            <person name="Ovreas L."/>
            <person name="Rohde M."/>
            <person name="Galperin M.Y."/>
            <person name="Jogler C."/>
        </authorList>
    </citation>
    <scope>NUCLEOTIDE SEQUENCE [LARGE SCALE GENOMIC DNA]</scope>
    <source>
        <strain evidence="2 3">ETA_A8</strain>
    </source>
</reference>
<dbReference type="AlphaFoldDB" id="A0A517Y5B6"/>
<dbReference type="PANTHER" id="PTHR35565">
    <property type="entry name" value="CYTOPLASMIC PROTEIN-RELATED"/>
    <property type="match status" value="1"/>
</dbReference>
<dbReference type="InterPro" id="IPR044031">
    <property type="entry name" value="TssC1_N"/>
</dbReference>
<organism evidence="2 3">
    <name type="scientific">Anatilimnocola aggregata</name>
    <dbReference type="NCBI Taxonomy" id="2528021"/>
    <lineage>
        <taxon>Bacteria</taxon>
        <taxon>Pseudomonadati</taxon>
        <taxon>Planctomycetota</taxon>
        <taxon>Planctomycetia</taxon>
        <taxon>Pirellulales</taxon>
        <taxon>Pirellulaceae</taxon>
        <taxon>Anatilimnocola</taxon>
    </lineage>
</organism>
<dbReference type="EMBL" id="CP036274">
    <property type="protein sequence ID" value="QDU25425.1"/>
    <property type="molecule type" value="Genomic_DNA"/>
</dbReference>
<name>A0A517Y5B6_9BACT</name>
<keyword evidence="3" id="KW-1185">Reference proteome</keyword>
<dbReference type="Pfam" id="PF05943">
    <property type="entry name" value="VipB"/>
    <property type="match status" value="1"/>
</dbReference>
<dbReference type="InterPro" id="IPR008312">
    <property type="entry name" value="T6SS_TssB1"/>
</dbReference>
<dbReference type="PANTHER" id="PTHR35565:SF1">
    <property type="entry name" value="TYPE VI SECRETION SYSTEM CONTRACTILE SHEATH LARGE SUBUNIT"/>
    <property type="match status" value="1"/>
</dbReference>
<dbReference type="KEGG" id="aagg:ETAA8_04930"/>
<dbReference type="OrthoDB" id="9764000at2"/>
<dbReference type="Pfam" id="PF05591">
    <property type="entry name" value="T6SS_VipA"/>
    <property type="match status" value="1"/>
</dbReference>
<evidence type="ECO:0000313" key="3">
    <source>
        <dbReference type="Proteomes" id="UP000315017"/>
    </source>
</evidence>
<evidence type="ECO:0000259" key="1">
    <source>
        <dbReference type="Pfam" id="PF05943"/>
    </source>
</evidence>
<sequence>MSKSWQFGGVNLGMEAADGDEARPDQPLKIAVLGDFSGRGSRPAAPKRSLGSYRPLLIDRDNFEQVLQHLNVQIEQVPVEPNGKPGAVAIGSLDDFHPDALLQRVSGFKALRELRKRLANRDTFDAARAEATGLLQPPTAAEEKPVAKPVAVSAPQTAGEETSASLLDQMLAATEENIQAQPRKVSEVERYAQALMANYIVPADDPRQDAWLEAADQATSFAVRQLLQHPTFRQLEARWRAVDWLTRRIESDIAVKLAVIDINEQELRTDLAPDDLTEGALYELLVTRPKLKPGETGWQLIVLDLQLSATRADIELLGRLCQLAADAGARLVVGLTDAAVGCNEASEPFVPAELKGTASAWSALQQLPEATCAAAIWPGFLLRQPYGKKTSEVESLELEELAGCDPQQTLLWGNGAYLGVDQLLREVDGASDVSGLPCVVLPARDGTKQMVPAATWWLRESALQQLSSLGVTAVYALPHAGAVRVLPLQNLQGELWG</sequence>
<accession>A0A517Y5B6</accession>
<gene>
    <name evidence="2" type="ORF">ETAA8_04930</name>
</gene>
<dbReference type="RefSeq" id="WP_145084352.1">
    <property type="nucleotide sequence ID" value="NZ_CP036274.1"/>
</dbReference>
<proteinExistence type="predicted"/>
<protein>
    <recommendedName>
        <fullName evidence="1">TssC1 N-terminal domain-containing protein</fullName>
    </recommendedName>
</protein>
<dbReference type="Proteomes" id="UP000315017">
    <property type="component" value="Chromosome"/>
</dbReference>